<evidence type="ECO:0000313" key="2">
    <source>
        <dbReference type="Proteomes" id="UP000814033"/>
    </source>
</evidence>
<evidence type="ECO:0000313" key="1">
    <source>
        <dbReference type="EMBL" id="KAI0053220.1"/>
    </source>
</evidence>
<proteinExistence type="predicted"/>
<reference evidence="1" key="1">
    <citation type="submission" date="2021-02" db="EMBL/GenBank/DDBJ databases">
        <authorList>
            <consortium name="DOE Joint Genome Institute"/>
            <person name="Ahrendt S."/>
            <person name="Looney B.P."/>
            <person name="Miyauchi S."/>
            <person name="Morin E."/>
            <person name="Drula E."/>
            <person name="Courty P.E."/>
            <person name="Chicoki N."/>
            <person name="Fauchery L."/>
            <person name="Kohler A."/>
            <person name="Kuo A."/>
            <person name="Labutti K."/>
            <person name="Pangilinan J."/>
            <person name="Lipzen A."/>
            <person name="Riley R."/>
            <person name="Andreopoulos W."/>
            <person name="He G."/>
            <person name="Johnson J."/>
            <person name="Barry K.W."/>
            <person name="Grigoriev I.V."/>
            <person name="Nagy L."/>
            <person name="Hibbett D."/>
            <person name="Henrissat B."/>
            <person name="Matheny P.B."/>
            <person name="Labbe J."/>
            <person name="Martin F."/>
        </authorList>
    </citation>
    <scope>NUCLEOTIDE SEQUENCE</scope>
    <source>
        <strain evidence="1">FP105234-sp</strain>
    </source>
</reference>
<sequence>MSRIKLDVVCCRESRQRKADDRAHCTPAVHRMRPGSDEVLPQLIGRLLNSFLYGILFVQVCVYCLYFAKDRRHIKFLVFAVFIMETVQTALAGCDLYYWLCKNFGNYEALDDGHLSMIDTPIIGSITALVVQCLFSYRIQAIKKSLLWLSVVIFLLSMLQAAGAIIAGSMNIHHSVEATDHKTRILDYIWGASSAAADTTIALTMVYLFLSSRHSEFHYMKDVLTRLMYHTVDTNLLSASVIIISLALFLGAPSRRYYFVPAAIISKVYANTLLISLNNRIHLRDVMGHHSNSQTLSRQLPGTLLRNLDHTLDVASRSVSDDLGLSSISLQEIQPSMSTDTHTSTATFANFEVRSCMLVTVPR</sequence>
<organism evidence="1 2">
    <name type="scientific">Auriscalpium vulgare</name>
    <dbReference type="NCBI Taxonomy" id="40419"/>
    <lineage>
        <taxon>Eukaryota</taxon>
        <taxon>Fungi</taxon>
        <taxon>Dikarya</taxon>
        <taxon>Basidiomycota</taxon>
        <taxon>Agaricomycotina</taxon>
        <taxon>Agaricomycetes</taxon>
        <taxon>Russulales</taxon>
        <taxon>Auriscalpiaceae</taxon>
        <taxon>Auriscalpium</taxon>
    </lineage>
</organism>
<accession>A0ACB8SBD0</accession>
<dbReference type="Proteomes" id="UP000814033">
    <property type="component" value="Unassembled WGS sequence"/>
</dbReference>
<keyword evidence="2" id="KW-1185">Reference proteome</keyword>
<protein>
    <submittedName>
        <fullName evidence="1">Uncharacterized protein</fullName>
    </submittedName>
</protein>
<reference evidence="1" key="2">
    <citation type="journal article" date="2022" name="New Phytol.">
        <title>Evolutionary transition to the ectomycorrhizal habit in the genomes of a hyperdiverse lineage of mushroom-forming fungi.</title>
        <authorList>
            <person name="Looney B."/>
            <person name="Miyauchi S."/>
            <person name="Morin E."/>
            <person name="Drula E."/>
            <person name="Courty P.E."/>
            <person name="Kohler A."/>
            <person name="Kuo A."/>
            <person name="LaButti K."/>
            <person name="Pangilinan J."/>
            <person name="Lipzen A."/>
            <person name="Riley R."/>
            <person name="Andreopoulos W."/>
            <person name="He G."/>
            <person name="Johnson J."/>
            <person name="Nolan M."/>
            <person name="Tritt A."/>
            <person name="Barry K.W."/>
            <person name="Grigoriev I.V."/>
            <person name="Nagy L.G."/>
            <person name="Hibbett D."/>
            <person name="Henrissat B."/>
            <person name="Matheny P.B."/>
            <person name="Labbe J."/>
            <person name="Martin F.M."/>
        </authorList>
    </citation>
    <scope>NUCLEOTIDE SEQUENCE</scope>
    <source>
        <strain evidence="1">FP105234-sp</strain>
    </source>
</reference>
<dbReference type="EMBL" id="MU275841">
    <property type="protein sequence ID" value="KAI0053220.1"/>
    <property type="molecule type" value="Genomic_DNA"/>
</dbReference>
<comment type="caution">
    <text evidence="1">The sequence shown here is derived from an EMBL/GenBank/DDBJ whole genome shotgun (WGS) entry which is preliminary data.</text>
</comment>
<name>A0ACB8SBD0_9AGAM</name>
<gene>
    <name evidence="1" type="ORF">FA95DRAFT_942368</name>
</gene>